<reference evidence="1 2" key="1">
    <citation type="submission" date="2015-04" db="EMBL/GenBank/DDBJ databases">
        <title>The draft genome sequence of Erythrobacter marinus HWDM-33.</title>
        <authorList>
            <person name="Zhuang L."/>
            <person name="Liu Y."/>
            <person name="Shao Z."/>
        </authorList>
    </citation>
    <scope>NUCLEOTIDE SEQUENCE [LARGE SCALE GENOMIC DNA]</scope>
    <source>
        <strain evidence="1 2">HWDM-33</strain>
    </source>
</reference>
<evidence type="ECO:0000313" key="1">
    <source>
        <dbReference type="EMBL" id="KLI63277.1"/>
    </source>
</evidence>
<dbReference type="AlphaFoldDB" id="A0A0H0XMT2"/>
<dbReference type="PATRIC" id="fig|874156.12.peg.2349"/>
<dbReference type="STRING" id="874156.GCA_001021555_02144"/>
<name>A0A0H0XMT2_9SPHN</name>
<dbReference type="RefSeq" id="WP_047094169.1">
    <property type="nucleotide sequence ID" value="NZ_LBHU01000003.1"/>
</dbReference>
<gene>
    <name evidence="1" type="ORF">AAV99_11450</name>
</gene>
<evidence type="ECO:0000313" key="2">
    <source>
        <dbReference type="Proteomes" id="UP000053455"/>
    </source>
</evidence>
<dbReference type="Proteomes" id="UP000053455">
    <property type="component" value="Unassembled WGS sequence"/>
</dbReference>
<protein>
    <submittedName>
        <fullName evidence="1">Uncharacterized protein</fullName>
    </submittedName>
</protein>
<dbReference type="OrthoDB" id="6051500at2"/>
<sequence length="335" mass="36438">MFTALFGTALAATGACAQFTDIECYEAEHGIVLHGGEDAAELARLIDEAATSFTNHFAVPERGVAVVIGGNIDGELHGRILAAGMRGLPWYTGDTLQQQAENSVRDQVMAQMEGRPQAVIDGALEQALAAVRARRVTERSPSAMMHEIAHLFFSSLYGNTLGVRQYGSDAPDWLDEMAAVLAEDTEMGEGRRRQFGSLIGGDGLERPYALDEYLSMTHPAFAGALAAAHRTLGEVPESGSRMIVLSGEEAERLQQQTNPVRFYSQSRVFADFMIEQSGDARIFAQVAQALKSGASFEEWLASNTAGLPQQIAILEARWQSFANAYALTEHHDRRE</sequence>
<organism evidence="1 2">
    <name type="scientific">Aurantiacibacter marinus</name>
    <dbReference type="NCBI Taxonomy" id="874156"/>
    <lineage>
        <taxon>Bacteria</taxon>
        <taxon>Pseudomonadati</taxon>
        <taxon>Pseudomonadota</taxon>
        <taxon>Alphaproteobacteria</taxon>
        <taxon>Sphingomonadales</taxon>
        <taxon>Erythrobacteraceae</taxon>
        <taxon>Aurantiacibacter</taxon>
    </lineage>
</organism>
<proteinExistence type="predicted"/>
<accession>A0A0H0XMT2</accession>
<dbReference type="EMBL" id="LBHU01000003">
    <property type="protein sequence ID" value="KLI63277.1"/>
    <property type="molecule type" value="Genomic_DNA"/>
</dbReference>
<comment type="caution">
    <text evidence="1">The sequence shown here is derived from an EMBL/GenBank/DDBJ whole genome shotgun (WGS) entry which is preliminary data.</text>
</comment>
<keyword evidence="2" id="KW-1185">Reference proteome</keyword>